<dbReference type="PANTHER" id="PTHR30528:SF0">
    <property type="entry name" value="CYTOPLASMIC PROTEIN"/>
    <property type="match status" value="1"/>
</dbReference>
<dbReference type="OrthoDB" id="9787207at2"/>
<protein>
    <submittedName>
        <fullName evidence="1">Winged helix-turn-helix domain-containing protein</fullName>
    </submittedName>
</protein>
<name>A0A4Q2SA93_9ACTN</name>
<accession>A0A4Q2SA93</accession>
<dbReference type="PANTHER" id="PTHR30528">
    <property type="entry name" value="CYTOPLASMIC PROTEIN"/>
    <property type="match status" value="1"/>
</dbReference>
<dbReference type="Proteomes" id="UP000293291">
    <property type="component" value="Unassembled WGS sequence"/>
</dbReference>
<dbReference type="Pfam" id="PF06224">
    <property type="entry name" value="AlkZ-like"/>
    <property type="match status" value="1"/>
</dbReference>
<dbReference type="InterPro" id="IPR009351">
    <property type="entry name" value="AlkZ-like"/>
</dbReference>
<proteinExistence type="predicted"/>
<evidence type="ECO:0000313" key="2">
    <source>
        <dbReference type="Proteomes" id="UP000293291"/>
    </source>
</evidence>
<reference evidence="1 2" key="1">
    <citation type="submission" date="2019-01" db="EMBL/GenBank/DDBJ databases">
        <title>Novel species of Nocardioides.</title>
        <authorList>
            <person name="Liu Q."/>
            <person name="Xin Y.-H."/>
        </authorList>
    </citation>
    <scope>NUCLEOTIDE SEQUENCE [LARGE SCALE GENOMIC DNA]</scope>
    <source>
        <strain evidence="1 2">CGMCC 4.6875</strain>
    </source>
</reference>
<dbReference type="AlphaFoldDB" id="A0A4Q2SA93"/>
<dbReference type="RefSeq" id="WP_129455475.1">
    <property type="nucleotide sequence ID" value="NZ_JACXYX010000006.1"/>
</dbReference>
<comment type="caution">
    <text evidence="1">The sequence shown here is derived from an EMBL/GenBank/DDBJ whole genome shotgun (WGS) entry which is preliminary data.</text>
</comment>
<gene>
    <name evidence="1" type="ORF">EUA07_12405</name>
</gene>
<organism evidence="1 2">
    <name type="scientific">Nocardioides ganghwensis</name>
    <dbReference type="NCBI Taxonomy" id="252230"/>
    <lineage>
        <taxon>Bacteria</taxon>
        <taxon>Bacillati</taxon>
        <taxon>Actinomycetota</taxon>
        <taxon>Actinomycetes</taxon>
        <taxon>Propionibacteriales</taxon>
        <taxon>Nocardioidaceae</taxon>
        <taxon>Nocardioides</taxon>
    </lineage>
</organism>
<sequence length="409" mass="46002">MDQLTQLQARRIALAAQGFTDRAHATPSLKTLDRTVARTGVLQVDSVNVLQRAHYMPLYSRMGPYDVDLLRRATTSTPRRERTLVEYWAHVQALMPVELWPLMRHRMEHYRAERGKWGFTADPTLEPRVRDAVRDRGPVTARDLEEDLSTGPRSRENWGWNWSEARKVLDYLYLVGDVAIAGRNNQFEVVYDLPERVLPAAVLDAPTPTAQEAVTELVRRAARSHGVASLACLADYYRLRLQPAPGAASAKVAVEELVEAGELVPVTVRGWKRQAYLHRDARLPRRVSARTLLSPFDPVVWERARAEALFDFFYRIEIYVPPEKRLHGYYVLPFLLGDRLVARVDLKADRATRRLLVPGAFAEAAAPPETADELAAELRRLAGWLGLDDVVVGHRGDLAPALAAASASL</sequence>
<dbReference type="EMBL" id="SDWU01000012">
    <property type="protein sequence ID" value="RYC01175.1"/>
    <property type="molecule type" value="Genomic_DNA"/>
</dbReference>
<keyword evidence="2" id="KW-1185">Reference proteome</keyword>
<evidence type="ECO:0000313" key="1">
    <source>
        <dbReference type="EMBL" id="RYC01175.1"/>
    </source>
</evidence>